<feature type="repeat" description="ANK" evidence="3">
    <location>
        <begin position="341"/>
        <end position="375"/>
    </location>
</feature>
<reference evidence="4" key="2">
    <citation type="submission" date="2010-07" db="EMBL/GenBank/DDBJ databases">
        <authorList>
            <consortium name="The Broad Institute Genome Sequencing Platform"/>
            <consortium name="Broad Institute Genome Sequencing Center for Infectious Disease"/>
            <person name="Ma L.-J."/>
            <person name="Dead R."/>
            <person name="Young S."/>
            <person name="Zeng Q."/>
            <person name="Koehrsen M."/>
            <person name="Alvarado L."/>
            <person name="Berlin A."/>
            <person name="Chapman S.B."/>
            <person name="Chen Z."/>
            <person name="Freedman E."/>
            <person name="Gellesch M."/>
            <person name="Goldberg J."/>
            <person name="Griggs A."/>
            <person name="Gujja S."/>
            <person name="Heilman E.R."/>
            <person name="Heiman D."/>
            <person name="Hepburn T."/>
            <person name="Howarth C."/>
            <person name="Jen D."/>
            <person name="Larson L."/>
            <person name="Mehta T."/>
            <person name="Neiman D."/>
            <person name="Pearson M."/>
            <person name="Roberts A."/>
            <person name="Saif S."/>
            <person name="Shea T."/>
            <person name="Shenoy N."/>
            <person name="Sisk P."/>
            <person name="Stolte C."/>
            <person name="Sykes S."/>
            <person name="Walk T."/>
            <person name="White J."/>
            <person name="Yandava C."/>
            <person name="Haas B."/>
            <person name="Nusbaum C."/>
            <person name="Birren B."/>
        </authorList>
    </citation>
    <scope>NUCLEOTIDE SEQUENCE</scope>
    <source>
        <strain evidence="4">R3-111a-1</strain>
    </source>
</reference>
<dbReference type="SUPFAM" id="SSF48403">
    <property type="entry name" value="Ankyrin repeat"/>
    <property type="match status" value="1"/>
</dbReference>
<keyword evidence="2 3" id="KW-0040">ANK repeat</keyword>
<keyword evidence="1" id="KW-0677">Repeat</keyword>
<feature type="repeat" description="ANK" evidence="3">
    <location>
        <begin position="105"/>
        <end position="144"/>
    </location>
</feature>
<dbReference type="STRING" id="644352.J3PI46"/>
<dbReference type="OrthoDB" id="426293at2759"/>
<evidence type="ECO:0000256" key="1">
    <source>
        <dbReference type="ARBA" id="ARBA00022737"/>
    </source>
</evidence>
<protein>
    <recommendedName>
        <fullName evidence="7">Ankyrin repeat protein</fullName>
    </recommendedName>
</protein>
<dbReference type="HOGENOM" id="CLU_622627_0_0_1"/>
<evidence type="ECO:0000256" key="3">
    <source>
        <dbReference type="PROSITE-ProRule" id="PRU00023"/>
    </source>
</evidence>
<evidence type="ECO:0008006" key="7">
    <source>
        <dbReference type="Google" id="ProtNLM"/>
    </source>
</evidence>
<dbReference type="InterPro" id="IPR050745">
    <property type="entry name" value="Multifunctional_regulatory"/>
</dbReference>
<dbReference type="EnsemblFungi" id="EJT69558">
    <property type="protein sequence ID" value="EJT69558"/>
    <property type="gene ID" value="GGTG_13176"/>
</dbReference>
<reference evidence="5" key="4">
    <citation type="journal article" date="2015" name="G3 (Bethesda)">
        <title>Genome sequences of three phytopathogenic species of the Magnaporthaceae family of fungi.</title>
        <authorList>
            <person name="Okagaki L.H."/>
            <person name="Nunes C.C."/>
            <person name="Sailsbery J."/>
            <person name="Clay B."/>
            <person name="Brown D."/>
            <person name="John T."/>
            <person name="Oh Y."/>
            <person name="Young N."/>
            <person name="Fitzgerald M."/>
            <person name="Haas B.J."/>
            <person name="Zeng Q."/>
            <person name="Young S."/>
            <person name="Adiconis X."/>
            <person name="Fan L."/>
            <person name="Levin J.Z."/>
            <person name="Mitchell T.K."/>
            <person name="Okubara P.A."/>
            <person name="Farman M.L."/>
            <person name="Kohn L.M."/>
            <person name="Birren B."/>
            <person name="Ma L.-J."/>
            <person name="Dean R.A."/>
        </authorList>
    </citation>
    <scope>NUCLEOTIDE SEQUENCE</scope>
    <source>
        <strain evidence="5">R3-111a-1</strain>
    </source>
</reference>
<reference evidence="4" key="3">
    <citation type="submission" date="2010-09" db="EMBL/GenBank/DDBJ databases">
        <title>Annotation of Gaeumannomyces graminis var. tritici R3-111a-1.</title>
        <authorList>
            <consortium name="The Broad Institute Genome Sequencing Platform"/>
            <person name="Ma L.-J."/>
            <person name="Dead R."/>
            <person name="Young S.K."/>
            <person name="Zeng Q."/>
            <person name="Gargeya S."/>
            <person name="Fitzgerald M."/>
            <person name="Haas B."/>
            <person name="Abouelleil A."/>
            <person name="Alvarado L."/>
            <person name="Arachchi H.M."/>
            <person name="Berlin A."/>
            <person name="Brown A."/>
            <person name="Chapman S.B."/>
            <person name="Chen Z."/>
            <person name="Dunbar C."/>
            <person name="Freedman E."/>
            <person name="Gearin G."/>
            <person name="Gellesch M."/>
            <person name="Goldberg J."/>
            <person name="Griggs A."/>
            <person name="Gujja S."/>
            <person name="Heiman D."/>
            <person name="Howarth C."/>
            <person name="Larson L."/>
            <person name="Lui A."/>
            <person name="MacDonald P.J.P."/>
            <person name="Mehta T."/>
            <person name="Montmayeur A."/>
            <person name="Murphy C."/>
            <person name="Neiman D."/>
            <person name="Pearson M."/>
            <person name="Priest M."/>
            <person name="Roberts A."/>
            <person name="Saif S."/>
            <person name="Shea T."/>
            <person name="Shenoy N."/>
            <person name="Sisk P."/>
            <person name="Stolte C."/>
            <person name="Sykes S."/>
            <person name="Yandava C."/>
            <person name="Wortman J."/>
            <person name="Nusbaum C."/>
            <person name="Birren B."/>
        </authorList>
    </citation>
    <scope>NUCLEOTIDE SEQUENCE</scope>
    <source>
        <strain evidence="4">R3-111a-1</strain>
    </source>
</reference>
<dbReference type="VEuPathDB" id="FungiDB:GGTG_13176"/>
<sequence length="440" mass="47736">MEAIINQEAIYRVARMNRVVAPGDPDARQLYEAARAGDMGGVMSALQRSPTIDIDAAHSEKPDFTPPFETALHAAVRGNHADVVAGLIALGANVNADSDIRLGLALLSPLHVAVMDRDSQKLPISMELLCLLLDSGADVNRKYHFGFDNGPLCNLVLERVDMVDRTNGIQVPNQANLDAIDLFISHGHDVNMPGSLWHFFDVTSEWINYVVELGYDDPDVRIGMLSGLGHANGLCRGQKSEFQTQDELKEGADRILAGSDREEMVWRMPKVLFAAVEKGYRGLVEFWLDERWRDWGIDINASEEHSRQTAMHKAAASYRNTRDVADFLLGRGVDGDATDSTGCTPLLCCQNGGCSGAEFAKLLLKHGADVKARDKAGNNALHRCVNSQPVVPKQPAIVVTLLAAGADPDAKNDVGDTPLHVAIKLAPPPGWTDASAYSTV</sequence>
<evidence type="ECO:0000313" key="4">
    <source>
        <dbReference type="EMBL" id="EJT69558.1"/>
    </source>
</evidence>
<dbReference type="Proteomes" id="UP000006039">
    <property type="component" value="Unassembled WGS sequence"/>
</dbReference>
<reference evidence="6" key="1">
    <citation type="submission" date="2010-07" db="EMBL/GenBank/DDBJ databases">
        <title>The genome sequence of Gaeumannomyces graminis var. tritici strain R3-111a-1.</title>
        <authorList>
            <consortium name="The Broad Institute Genome Sequencing Platform"/>
            <person name="Ma L.-J."/>
            <person name="Dead R."/>
            <person name="Young S."/>
            <person name="Zeng Q."/>
            <person name="Koehrsen M."/>
            <person name="Alvarado L."/>
            <person name="Berlin A."/>
            <person name="Chapman S.B."/>
            <person name="Chen Z."/>
            <person name="Freedman E."/>
            <person name="Gellesch M."/>
            <person name="Goldberg J."/>
            <person name="Griggs A."/>
            <person name="Gujja S."/>
            <person name="Heilman E.R."/>
            <person name="Heiman D."/>
            <person name="Hepburn T."/>
            <person name="Howarth C."/>
            <person name="Jen D."/>
            <person name="Larson L."/>
            <person name="Mehta T."/>
            <person name="Neiman D."/>
            <person name="Pearson M."/>
            <person name="Roberts A."/>
            <person name="Saif S."/>
            <person name="Shea T."/>
            <person name="Shenoy N."/>
            <person name="Sisk P."/>
            <person name="Stolte C."/>
            <person name="Sykes S."/>
            <person name="Walk T."/>
            <person name="White J."/>
            <person name="Yandava C."/>
            <person name="Haas B."/>
            <person name="Nusbaum C."/>
            <person name="Birren B."/>
        </authorList>
    </citation>
    <scope>NUCLEOTIDE SEQUENCE [LARGE SCALE GENOMIC DNA]</scope>
    <source>
        <strain evidence="6">R3-111a-1</strain>
    </source>
</reference>
<dbReference type="SMART" id="SM00248">
    <property type="entry name" value="ANK"/>
    <property type="match status" value="5"/>
</dbReference>
<dbReference type="PANTHER" id="PTHR24189:SF50">
    <property type="entry name" value="ANKYRIN REPEAT AND SOCS BOX PROTEIN 2"/>
    <property type="match status" value="1"/>
</dbReference>
<dbReference type="eggNOG" id="KOG4177">
    <property type="taxonomic scope" value="Eukaryota"/>
</dbReference>
<dbReference type="InterPro" id="IPR002110">
    <property type="entry name" value="Ankyrin_rpt"/>
</dbReference>
<keyword evidence="6" id="KW-1185">Reference proteome</keyword>
<feature type="repeat" description="ANK" evidence="3">
    <location>
        <begin position="67"/>
        <end position="99"/>
    </location>
</feature>
<dbReference type="EMBL" id="GL385404">
    <property type="protein sequence ID" value="EJT69558.1"/>
    <property type="molecule type" value="Genomic_DNA"/>
</dbReference>
<dbReference type="InterPro" id="IPR036770">
    <property type="entry name" value="Ankyrin_rpt-contain_sf"/>
</dbReference>
<evidence type="ECO:0000256" key="2">
    <source>
        <dbReference type="ARBA" id="ARBA00023043"/>
    </source>
</evidence>
<reference evidence="5" key="5">
    <citation type="submission" date="2018-04" db="UniProtKB">
        <authorList>
            <consortium name="EnsemblFungi"/>
        </authorList>
    </citation>
    <scope>IDENTIFICATION</scope>
    <source>
        <strain evidence="5">R3-111a-1</strain>
    </source>
</reference>
<evidence type="ECO:0000313" key="6">
    <source>
        <dbReference type="Proteomes" id="UP000006039"/>
    </source>
</evidence>
<dbReference type="PROSITE" id="PS50297">
    <property type="entry name" value="ANK_REP_REGION"/>
    <property type="match status" value="1"/>
</dbReference>
<accession>J3PI46</accession>
<dbReference type="PANTHER" id="PTHR24189">
    <property type="entry name" value="MYOTROPHIN"/>
    <property type="match status" value="1"/>
</dbReference>
<gene>
    <name evidence="5" type="primary">20353634</name>
    <name evidence="4" type="ORF">GGTG_13176</name>
</gene>
<dbReference type="Gene3D" id="1.25.40.20">
    <property type="entry name" value="Ankyrin repeat-containing domain"/>
    <property type="match status" value="2"/>
</dbReference>
<dbReference type="AlphaFoldDB" id="J3PI46"/>
<proteinExistence type="predicted"/>
<dbReference type="RefSeq" id="XP_009229343.1">
    <property type="nucleotide sequence ID" value="XM_009231079.1"/>
</dbReference>
<name>J3PI46_GAET3</name>
<dbReference type="Pfam" id="PF00023">
    <property type="entry name" value="Ank"/>
    <property type="match status" value="2"/>
</dbReference>
<dbReference type="Pfam" id="PF12796">
    <property type="entry name" value="Ank_2"/>
    <property type="match status" value="1"/>
</dbReference>
<organism evidence="4">
    <name type="scientific">Gaeumannomyces tritici (strain R3-111a-1)</name>
    <name type="common">Wheat and barley take-all root rot fungus</name>
    <name type="synonym">Gaeumannomyces graminis var. tritici</name>
    <dbReference type="NCBI Taxonomy" id="644352"/>
    <lineage>
        <taxon>Eukaryota</taxon>
        <taxon>Fungi</taxon>
        <taxon>Dikarya</taxon>
        <taxon>Ascomycota</taxon>
        <taxon>Pezizomycotina</taxon>
        <taxon>Sordariomycetes</taxon>
        <taxon>Sordariomycetidae</taxon>
        <taxon>Magnaporthales</taxon>
        <taxon>Magnaporthaceae</taxon>
        <taxon>Gaeumannomyces</taxon>
    </lineage>
</organism>
<dbReference type="GeneID" id="20353634"/>
<dbReference type="PROSITE" id="PS50088">
    <property type="entry name" value="ANK_REPEAT"/>
    <property type="match status" value="3"/>
</dbReference>
<evidence type="ECO:0000313" key="5">
    <source>
        <dbReference type="EnsemblFungi" id="EJT69558"/>
    </source>
</evidence>